<dbReference type="PANTHER" id="PTHR24383">
    <property type="entry name" value="ZINC FINGER PROTEIN"/>
    <property type="match status" value="1"/>
</dbReference>
<reference evidence="14 15" key="1">
    <citation type="submission" date="2019-04" db="EMBL/GenBank/DDBJ databases">
        <authorList>
            <consortium name="Wellcome Sanger Institute Data Sharing"/>
        </authorList>
    </citation>
    <scope>NUCLEOTIDE SEQUENCE [LARGE SCALE GENOMIC DNA]</scope>
</reference>
<dbReference type="Pfam" id="PF03221">
    <property type="entry name" value="HTH_Tnp_Tc5"/>
    <property type="match status" value="1"/>
</dbReference>
<keyword evidence="6" id="KW-0805">Transcription regulation</keyword>
<dbReference type="Gene3D" id="1.10.10.60">
    <property type="entry name" value="Homeodomain-like"/>
    <property type="match status" value="2"/>
</dbReference>
<dbReference type="Proteomes" id="UP000694397">
    <property type="component" value="Chromosome 17"/>
</dbReference>
<dbReference type="Gene3D" id="3.30.160.60">
    <property type="entry name" value="Classic Zinc Finger"/>
    <property type="match status" value="2"/>
</dbReference>
<keyword evidence="5" id="KW-0862">Zinc</keyword>
<keyword evidence="4 10" id="KW-0863">Zinc-finger</keyword>
<dbReference type="InterPro" id="IPR006600">
    <property type="entry name" value="HTH_CenpB_DNA-bd_dom"/>
</dbReference>
<keyword evidence="8" id="KW-0804">Transcription</keyword>
<dbReference type="GO" id="GO:0005634">
    <property type="term" value="C:nucleus"/>
    <property type="evidence" value="ECO:0007669"/>
    <property type="project" value="UniProtKB-SubCell"/>
</dbReference>
<feature type="domain" description="C2H2-type" evidence="12">
    <location>
        <begin position="357"/>
        <end position="384"/>
    </location>
</feature>
<evidence type="ECO:0000256" key="1">
    <source>
        <dbReference type="ARBA" id="ARBA00004123"/>
    </source>
</evidence>
<feature type="compositionally biased region" description="Low complexity" evidence="11">
    <location>
        <begin position="434"/>
        <end position="447"/>
    </location>
</feature>
<dbReference type="InterPro" id="IPR018586">
    <property type="entry name" value="Brinker_DNA-bd"/>
</dbReference>
<dbReference type="PROSITE" id="PS51253">
    <property type="entry name" value="HTH_CENPB"/>
    <property type="match status" value="1"/>
</dbReference>
<dbReference type="GO" id="GO:0003677">
    <property type="term" value="F:DNA binding"/>
    <property type="evidence" value="ECO:0007669"/>
    <property type="project" value="UniProtKB-KW"/>
</dbReference>
<evidence type="ECO:0000256" key="5">
    <source>
        <dbReference type="ARBA" id="ARBA00022833"/>
    </source>
</evidence>
<dbReference type="GO" id="GO:0008270">
    <property type="term" value="F:zinc ion binding"/>
    <property type="evidence" value="ECO:0007669"/>
    <property type="project" value="UniProtKB-KW"/>
</dbReference>
<evidence type="ECO:0000256" key="9">
    <source>
        <dbReference type="ARBA" id="ARBA00023242"/>
    </source>
</evidence>
<dbReference type="InterPro" id="IPR012337">
    <property type="entry name" value="RNaseH-like_sf"/>
</dbReference>
<dbReference type="GO" id="GO:0046983">
    <property type="term" value="F:protein dimerization activity"/>
    <property type="evidence" value="ECO:0007669"/>
    <property type="project" value="InterPro"/>
</dbReference>
<organism evidence="14 15">
    <name type="scientific">Scleropages formosus</name>
    <name type="common">Asian bonytongue</name>
    <name type="synonym">Osteoglossum formosum</name>
    <dbReference type="NCBI Taxonomy" id="113540"/>
    <lineage>
        <taxon>Eukaryota</taxon>
        <taxon>Metazoa</taxon>
        <taxon>Chordata</taxon>
        <taxon>Craniata</taxon>
        <taxon>Vertebrata</taxon>
        <taxon>Euteleostomi</taxon>
        <taxon>Actinopterygii</taxon>
        <taxon>Neopterygii</taxon>
        <taxon>Teleostei</taxon>
        <taxon>Osteoglossocephala</taxon>
        <taxon>Osteoglossomorpha</taxon>
        <taxon>Osteoglossiformes</taxon>
        <taxon>Osteoglossidae</taxon>
        <taxon>Scleropages</taxon>
    </lineage>
</organism>
<dbReference type="GeneTree" id="ENSGT00940000153306"/>
<dbReference type="SUPFAM" id="SSF140996">
    <property type="entry name" value="Hermes dimerisation domain"/>
    <property type="match status" value="1"/>
</dbReference>
<dbReference type="InterPro" id="IPR036236">
    <property type="entry name" value="Znf_C2H2_sf"/>
</dbReference>
<keyword evidence="15" id="KW-1185">Reference proteome</keyword>
<accession>A0A8C9TI75</accession>
<dbReference type="InterPro" id="IPR008906">
    <property type="entry name" value="HATC_C_dom"/>
</dbReference>
<evidence type="ECO:0000256" key="7">
    <source>
        <dbReference type="ARBA" id="ARBA00023125"/>
    </source>
</evidence>
<dbReference type="Gene3D" id="1.10.10.1070">
    <property type="entry name" value="Zinc finger, BED domain-containing"/>
    <property type="match status" value="1"/>
</dbReference>
<reference evidence="14" key="2">
    <citation type="submission" date="2025-08" db="UniProtKB">
        <authorList>
            <consortium name="Ensembl"/>
        </authorList>
    </citation>
    <scope>IDENTIFICATION</scope>
</reference>
<evidence type="ECO:0000313" key="14">
    <source>
        <dbReference type="Ensembl" id="ENSSFOP00015052119.1"/>
    </source>
</evidence>
<name>A0A8C9TI75_SCLFO</name>
<reference evidence="14" key="3">
    <citation type="submission" date="2025-09" db="UniProtKB">
        <authorList>
            <consortium name="Ensembl"/>
        </authorList>
    </citation>
    <scope>IDENTIFICATION</scope>
</reference>
<sequence length="1030" mass="115114">MDRKKESHRSYSVSFKLKVVQFAEEKGKHQASKLFQVDRKRVREWCQNKDKLKVWSKSRKRAPGAGRPVRYADIEEKLLKWFSERRESGVRVTGKSLKLEALRLRKEGGSHSFKASCGWFTRFKRRHNISFRRTTHIAEISRDQCVRGLFHSIHVTDYGRECDLKLGTAGVLADKNRRMSAQKVSVPKLDQANPGSFQEAQNPGPADPGPQCSSPSAGKSEKGVGTSSNGKEREDNLPAEVCVVIGGSRNTQTQGSYTCGVCGKKYKYYNCFQTHVRAHKETESGCKEGRSQNLSNSFRYTCDICGKKYKYYSCFQEHRDLHTVDDPYEQVVLPMDESKEEEQVEPFQKSGPKTGNYVCDFCGKQYKYFNPYQEHLALHAPIRRSGEMRSSRSKQHPLGNKEHETSKAEHIRKENVFCQKMEGKKQTKMPEANSSQNSSGTSSPKVPSSFSGAHKLYTCGSCGIQFQFYNNLLEHMQSHAADNKNHIKAEPITARPSPTCVEMSVDKNHSAHGEHPPVSTILPEKDHQQIAERLLRVMCTDLGMLNILSGKDFLKLAQILVDTGARHGAFSVRDALGDMGSLALKQLPCTYNQVKVRITCALGSNTSSGIAVTCHSQAVGSDTCFVLTAYQVDGVRLKHYVLGVKEVDLNKGAEQVQHWVQNVLSEFATSEVRTIYVMDPRVWEVPLCGQASMCLRCAGCSLGAVAQAVLGRRNLKARGLHELEELMAACRDLVGVVGHSGDILSLGTSGDVSPTPPACWDQSLEPLLLVHERFEQICEALGRSRRLAPFLQSLNKHLLGILVSLLSPLRQAAVQLSCDRGPTLQNVLPIYLRLERLFASKASDPGAGSRLCHCFLEALKENFIVEKAHEVAMVLDPQQKLRSVPSHQHEEVMRKVCDIAAELKRVSPSGIYGAGKEDRDGEEPPDGKRACLDSGKVWGCGKDEQVRKELLQYLAEPLFHSASDPFQYWRSTMEKYPMLSRLALWLLAAPAVGTHSDCVGLCEQILAMKRKRQVTPEEMNKLIFLRSNMT</sequence>
<protein>
    <submittedName>
        <fullName evidence="14">Zinc finger protein 618</fullName>
    </submittedName>
</protein>
<dbReference type="OrthoDB" id="10051975at2759"/>
<comment type="subcellular location">
    <subcellularLocation>
        <location evidence="1">Nucleus</location>
    </subcellularLocation>
</comment>
<evidence type="ECO:0000313" key="15">
    <source>
        <dbReference type="Proteomes" id="UP000694397"/>
    </source>
</evidence>
<keyword evidence="3" id="KW-0677">Repeat</keyword>
<feature type="domain" description="C2H2-type" evidence="12">
    <location>
        <begin position="457"/>
        <end position="484"/>
    </location>
</feature>
<dbReference type="InterPro" id="IPR009057">
    <property type="entry name" value="Homeodomain-like_sf"/>
</dbReference>
<evidence type="ECO:0000259" key="13">
    <source>
        <dbReference type="PROSITE" id="PS51253"/>
    </source>
</evidence>
<evidence type="ECO:0000256" key="8">
    <source>
        <dbReference type="ARBA" id="ARBA00023163"/>
    </source>
</evidence>
<dbReference type="Pfam" id="PF05699">
    <property type="entry name" value="Dimer_Tnp_hAT"/>
    <property type="match status" value="1"/>
</dbReference>
<evidence type="ECO:0000256" key="6">
    <source>
        <dbReference type="ARBA" id="ARBA00023015"/>
    </source>
</evidence>
<keyword evidence="2" id="KW-0479">Metal-binding</keyword>
<keyword evidence="7" id="KW-0238">DNA-binding</keyword>
<dbReference type="Pfam" id="PF09607">
    <property type="entry name" value="BrkDBD"/>
    <property type="match status" value="1"/>
</dbReference>
<dbReference type="SUPFAM" id="SSF53098">
    <property type="entry name" value="Ribonuclease H-like"/>
    <property type="match status" value="1"/>
</dbReference>
<dbReference type="PROSITE" id="PS50157">
    <property type="entry name" value="ZINC_FINGER_C2H2_2"/>
    <property type="match status" value="4"/>
</dbReference>
<feature type="compositionally biased region" description="Basic and acidic residues" evidence="11">
    <location>
        <begin position="399"/>
        <end position="425"/>
    </location>
</feature>
<gene>
    <name evidence="14" type="primary">ZNF618</name>
</gene>
<proteinExistence type="predicted"/>
<evidence type="ECO:0000256" key="2">
    <source>
        <dbReference type="ARBA" id="ARBA00022723"/>
    </source>
</evidence>
<evidence type="ECO:0000256" key="10">
    <source>
        <dbReference type="PROSITE-ProRule" id="PRU00042"/>
    </source>
</evidence>
<feature type="region of interest" description="Disordered" evidence="11">
    <location>
        <begin position="178"/>
        <end position="234"/>
    </location>
</feature>
<dbReference type="SUPFAM" id="SSF46689">
    <property type="entry name" value="Homeodomain-like"/>
    <property type="match status" value="1"/>
</dbReference>
<dbReference type="SMART" id="SM00674">
    <property type="entry name" value="CENPB"/>
    <property type="match status" value="1"/>
</dbReference>
<evidence type="ECO:0000256" key="4">
    <source>
        <dbReference type="ARBA" id="ARBA00022771"/>
    </source>
</evidence>
<dbReference type="SMART" id="SM00355">
    <property type="entry name" value="ZnF_C2H2"/>
    <property type="match status" value="4"/>
</dbReference>
<dbReference type="InterPro" id="IPR013087">
    <property type="entry name" value="Znf_C2H2_type"/>
</dbReference>
<keyword evidence="9" id="KW-0539">Nucleus</keyword>
<evidence type="ECO:0000256" key="3">
    <source>
        <dbReference type="ARBA" id="ARBA00022737"/>
    </source>
</evidence>
<feature type="domain" description="C2H2-type" evidence="12">
    <location>
        <begin position="257"/>
        <end position="284"/>
    </location>
</feature>
<evidence type="ECO:0000259" key="12">
    <source>
        <dbReference type="PROSITE" id="PS50157"/>
    </source>
</evidence>
<dbReference type="Ensembl" id="ENSSFOT00015078844.1">
    <property type="protein sequence ID" value="ENSSFOP00015052119.1"/>
    <property type="gene ID" value="ENSSFOG00015025054.1"/>
</dbReference>
<dbReference type="AlphaFoldDB" id="A0A8C9TI75"/>
<feature type="domain" description="HTH CENPB-type" evidence="13">
    <location>
        <begin position="62"/>
        <end position="133"/>
    </location>
</feature>
<dbReference type="PROSITE" id="PS00028">
    <property type="entry name" value="ZINC_FINGER_C2H2_1"/>
    <property type="match status" value="4"/>
</dbReference>
<evidence type="ECO:0000256" key="11">
    <source>
        <dbReference type="SAM" id="MobiDB-lite"/>
    </source>
</evidence>
<dbReference type="SUPFAM" id="SSF57667">
    <property type="entry name" value="beta-beta-alpha zinc fingers"/>
    <property type="match status" value="2"/>
</dbReference>
<feature type="domain" description="C2H2-type" evidence="12">
    <location>
        <begin position="300"/>
        <end position="327"/>
    </location>
</feature>
<feature type="region of interest" description="Disordered" evidence="11">
    <location>
        <begin position="383"/>
        <end position="447"/>
    </location>
</feature>
<dbReference type="PANTHER" id="PTHR24383:SF12">
    <property type="entry name" value="ZINC FINGER PROTEIN 618"/>
    <property type="match status" value="1"/>
</dbReference>